<reference evidence="9" key="1">
    <citation type="submission" date="2017-02" db="EMBL/GenBank/DDBJ databases">
        <title>Delving into the versatile metabolic prowess of the omnipresent phylum Bacteroidetes.</title>
        <authorList>
            <person name="Nobu M.K."/>
            <person name="Mei R."/>
            <person name="Narihiro T."/>
            <person name="Kuroda K."/>
            <person name="Liu W.-T."/>
        </authorList>
    </citation>
    <scope>NUCLEOTIDE SEQUENCE</scope>
    <source>
        <strain evidence="9">ADurb.Bin276</strain>
    </source>
</reference>
<dbReference type="InterPro" id="IPR027410">
    <property type="entry name" value="TCP-1-like_intermed_sf"/>
</dbReference>
<evidence type="ECO:0000256" key="8">
    <source>
        <dbReference type="RuleBase" id="RU000419"/>
    </source>
</evidence>
<dbReference type="InterPro" id="IPR027409">
    <property type="entry name" value="GroEL-like_apical_dom_sf"/>
</dbReference>
<comment type="subcellular location">
    <subcellularLocation>
        <location evidence="6">Cytoplasm</location>
    </subcellularLocation>
</comment>
<feature type="binding site" evidence="6">
    <location>
        <begin position="29"/>
        <end position="32"/>
    </location>
    <ligand>
        <name>ATP</name>
        <dbReference type="ChEBI" id="CHEBI:30616"/>
    </ligand>
</feature>
<comment type="similarity">
    <text evidence="1 6 7">Belongs to the chaperonin (HSP60) family.</text>
</comment>
<evidence type="ECO:0000313" key="9">
    <source>
        <dbReference type="EMBL" id="OQA61329.1"/>
    </source>
</evidence>
<dbReference type="GO" id="GO:0005737">
    <property type="term" value="C:cytoplasm"/>
    <property type="evidence" value="ECO:0007669"/>
    <property type="project" value="UniProtKB-SubCell"/>
</dbReference>
<dbReference type="AlphaFoldDB" id="A0A1V5T3J3"/>
<dbReference type="Gene3D" id="3.30.260.10">
    <property type="entry name" value="TCP-1-like chaperonin intermediate domain"/>
    <property type="match status" value="1"/>
</dbReference>
<evidence type="ECO:0000256" key="5">
    <source>
        <dbReference type="ARBA" id="ARBA00023235"/>
    </source>
</evidence>
<dbReference type="PRINTS" id="PR00298">
    <property type="entry name" value="CHAPERONIN60"/>
</dbReference>
<dbReference type="Gene3D" id="1.10.560.10">
    <property type="entry name" value="GroEL-like equatorial domain"/>
    <property type="match status" value="1"/>
</dbReference>
<keyword evidence="5 6" id="KW-0413">Isomerase</keyword>
<feature type="binding site" evidence="6">
    <location>
        <position position="413"/>
    </location>
    <ligand>
        <name>ATP</name>
        <dbReference type="ChEBI" id="CHEBI:30616"/>
    </ligand>
</feature>
<dbReference type="NCBIfam" id="NF009488">
    <property type="entry name" value="PRK12850.1"/>
    <property type="match status" value="1"/>
</dbReference>
<dbReference type="EMBL" id="MWBQ01000021">
    <property type="protein sequence ID" value="OQA61329.1"/>
    <property type="molecule type" value="Genomic_DNA"/>
</dbReference>
<feature type="binding site" evidence="6">
    <location>
        <begin position="86"/>
        <end position="90"/>
    </location>
    <ligand>
        <name>ATP</name>
        <dbReference type="ChEBI" id="CHEBI:30616"/>
    </ligand>
</feature>
<dbReference type="SUPFAM" id="SSF48592">
    <property type="entry name" value="GroEL equatorial domain-like"/>
    <property type="match status" value="1"/>
</dbReference>
<dbReference type="PANTHER" id="PTHR45633">
    <property type="entry name" value="60 KDA HEAT SHOCK PROTEIN, MITOCHONDRIAL"/>
    <property type="match status" value="1"/>
</dbReference>
<dbReference type="SUPFAM" id="SSF54849">
    <property type="entry name" value="GroEL-intermediate domain like"/>
    <property type="match status" value="1"/>
</dbReference>
<evidence type="ECO:0000256" key="4">
    <source>
        <dbReference type="ARBA" id="ARBA00023186"/>
    </source>
</evidence>
<name>A0A1V5T3J3_9BACT</name>
<protein>
    <recommendedName>
        <fullName evidence="6">Chaperonin GroEL</fullName>
        <ecNumber evidence="6">5.6.1.7</ecNumber>
    </recommendedName>
    <alternativeName>
        <fullName evidence="6">60 kDa chaperonin</fullName>
    </alternativeName>
    <alternativeName>
        <fullName evidence="6">Chaperonin-60</fullName>
        <shortName evidence="6">Cpn60</shortName>
    </alternativeName>
</protein>
<dbReference type="Proteomes" id="UP000485569">
    <property type="component" value="Unassembled WGS sequence"/>
</dbReference>
<dbReference type="Pfam" id="PF00118">
    <property type="entry name" value="Cpn60_TCP1"/>
    <property type="match status" value="1"/>
</dbReference>
<dbReference type="GO" id="GO:0005524">
    <property type="term" value="F:ATP binding"/>
    <property type="evidence" value="ECO:0007669"/>
    <property type="project" value="UniProtKB-UniRule"/>
</dbReference>
<dbReference type="GO" id="GO:0140662">
    <property type="term" value="F:ATP-dependent protein folding chaperone"/>
    <property type="evidence" value="ECO:0007669"/>
    <property type="project" value="InterPro"/>
</dbReference>
<dbReference type="NCBIfam" id="NF000592">
    <property type="entry name" value="PRK00013.1"/>
    <property type="match status" value="1"/>
</dbReference>
<dbReference type="NCBIfam" id="TIGR02348">
    <property type="entry name" value="GroEL"/>
    <property type="match status" value="1"/>
</dbReference>
<dbReference type="NCBIfam" id="NF009489">
    <property type="entry name" value="PRK12851.1"/>
    <property type="match status" value="1"/>
</dbReference>
<gene>
    <name evidence="9" type="primary">groL_1</name>
    <name evidence="6" type="synonym">groEL</name>
    <name evidence="6" type="synonym">groL</name>
    <name evidence="9" type="ORF">BWY41_00281</name>
</gene>
<dbReference type="FunFam" id="3.50.7.10:FF:000001">
    <property type="entry name" value="60 kDa chaperonin"/>
    <property type="match status" value="1"/>
</dbReference>
<proteinExistence type="inferred from homology"/>
<keyword evidence="3 6" id="KW-0067">ATP-binding</keyword>
<dbReference type="Gene3D" id="3.50.7.10">
    <property type="entry name" value="GroEL"/>
    <property type="match status" value="1"/>
</dbReference>
<accession>A0A1V5T3J3</accession>
<comment type="subunit">
    <text evidence="6 8">Forms a cylinder of 14 subunits composed of two heptameric rings stacked back-to-back. Interacts with the co-chaperonin GroES.</text>
</comment>
<dbReference type="InterPro" id="IPR002423">
    <property type="entry name" value="Cpn60/GroEL/TCP-1"/>
</dbReference>
<dbReference type="SUPFAM" id="SSF52029">
    <property type="entry name" value="GroEL apical domain-like"/>
    <property type="match status" value="1"/>
</dbReference>
<sequence length="527" mass="57129">MPKKLIFDEEARRTLEKGANIITDTVKLTLGPKGRNVILEKKFGAPTITNDGVTIAREIEVKDPFENIGVTLVREVATKTNDIAGDGTTTAMVLAQKMIHNGLKNVTAGYNPVFLKNGMDKILVQIVNKINQNSIPIDDQKSIAQVASISAKDQSIGQIIAESIEKVGRDGVITVEESKSTDTTLEVVEGMQFDRGYLSPYMVTDQERMVCILENPYILITDSKISSIQTLLPILQQVVQTGKPLLIIAEDLEGEALATLVVNRLRGALNVAAVKAPAFGDRRKEILHDLAILTGGQVISQEMGMKLEKVTIDLLGKAGSVKINKDNTIIVDGQGSPDDIKAREKEIRVQIEKTDSSYDREKLQERLAKLIGGVAIIKVGALSETELKEKKHRVEDALSATRSAIEEGIIPGGGSLLLHIRQEVSVDNLSNDEQVGALIVLNALEEPLKRIAENAGYQGNIIASKVRGLDKKIGFNAMTGEFVDMVKSGIVDPAKVTRAALQNAVSIASLALTTQTIIAEHKEETPE</sequence>
<evidence type="ECO:0000256" key="2">
    <source>
        <dbReference type="ARBA" id="ARBA00022741"/>
    </source>
</evidence>
<comment type="caution">
    <text evidence="6">Lacks conserved residue(s) required for the propagation of feature annotation.</text>
</comment>
<organism evidence="9">
    <name type="scientific">Candidatus Atribacter allofermentans</name>
    <dbReference type="NCBI Taxonomy" id="1852833"/>
    <lineage>
        <taxon>Bacteria</taxon>
        <taxon>Pseudomonadati</taxon>
        <taxon>Atribacterota</taxon>
        <taxon>Atribacteria</taxon>
        <taxon>Atribacterales</taxon>
        <taxon>Atribacteraceae</taxon>
        <taxon>Atribacter</taxon>
    </lineage>
</organism>
<dbReference type="GO" id="GO:0042026">
    <property type="term" value="P:protein refolding"/>
    <property type="evidence" value="ECO:0007669"/>
    <property type="project" value="UniProtKB-UniRule"/>
</dbReference>
<comment type="caution">
    <text evidence="9">The sequence shown here is derived from an EMBL/GenBank/DDBJ whole genome shotgun (WGS) entry which is preliminary data.</text>
</comment>
<evidence type="ECO:0000256" key="7">
    <source>
        <dbReference type="RuleBase" id="RU000418"/>
    </source>
</evidence>
<evidence type="ECO:0000256" key="3">
    <source>
        <dbReference type="ARBA" id="ARBA00022840"/>
    </source>
</evidence>
<dbReference type="GO" id="GO:0016853">
    <property type="term" value="F:isomerase activity"/>
    <property type="evidence" value="ECO:0007669"/>
    <property type="project" value="UniProtKB-KW"/>
</dbReference>
<dbReference type="GO" id="GO:0051082">
    <property type="term" value="F:unfolded protein binding"/>
    <property type="evidence" value="ECO:0007669"/>
    <property type="project" value="UniProtKB-UniRule"/>
</dbReference>
<dbReference type="HAMAP" id="MF_00600">
    <property type="entry name" value="CH60"/>
    <property type="match status" value="1"/>
</dbReference>
<keyword evidence="2 6" id="KW-0547">Nucleotide-binding</keyword>
<evidence type="ECO:0000256" key="6">
    <source>
        <dbReference type="HAMAP-Rule" id="MF_00600"/>
    </source>
</evidence>
<keyword evidence="6" id="KW-0963">Cytoplasm</keyword>
<dbReference type="InterPro" id="IPR001844">
    <property type="entry name" value="Cpn60/GroEL"/>
</dbReference>
<dbReference type="NCBIfam" id="NF009487">
    <property type="entry name" value="PRK12849.1"/>
    <property type="match status" value="1"/>
</dbReference>
<dbReference type="EC" id="5.6.1.7" evidence="6"/>
<dbReference type="InterPro" id="IPR027413">
    <property type="entry name" value="GROEL-like_equatorial_sf"/>
</dbReference>
<evidence type="ECO:0000256" key="1">
    <source>
        <dbReference type="ARBA" id="ARBA00006607"/>
    </source>
</evidence>
<comment type="function">
    <text evidence="6 8">Together with its co-chaperonin GroES, plays an essential role in assisting protein folding. The GroEL-GroES system forms a nano-cage that allows encapsulation of the non-native substrate proteins and provides a physical environment optimized to promote and accelerate protein folding.</text>
</comment>
<feature type="binding site" evidence="6">
    <location>
        <position position="492"/>
    </location>
    <ligand>
        <name>ATP</name>
        <dbReference type="ChEBI" id="CHEBI:30616"/>
    </ligand>
</feature>
<keyword evidence="4 6" id="KW-0143">Chaperone</keyword>
<dbReference type="CDD" id="cd03344">
    <property type="entry name" value="GroEL"/>
    <property type="match status" value="1"/>
</dbReference>